<name>X1NMZ9_9ZZZZ</name>
<dbReference type="Gene3D" id="2.30.130.40">
    <property type="entry name" value="LON domain-like"/>
    <property type="match status" value="1"/>
</dbReference>
<dbReference type="AlphaFoldDB" id="X1NMZ9"/>
<dbReference type="GO" id="GO:0004176">
    <property type="term" value="F:ATP-dependent peptidase activity"/>
    <property type="evidence" value="ECO:0007669"/>
    <property type="project" value="InterPro"/>
</dbReference>
<feature type="non-terminal residue" evidence="2">
    <location>
        <position position="1"/>
    </location>
</feature>
<organism evidence="2">
    <name type="scientific">marine sediment metagenome</name>
    <dbReference type="NCBI Taxonomy" id="412755"/>
    <lineage>
        <taxon>unclassified sequences</taxon>
        <taxon>metagenomes</taxon>
        <taxon>ecological metagenomes</taxon>
    </lineage>
</organism>
<dbReference type="InterPro" id="IPR027065">
    <property type="entry name" value="Lon_Prtase"/>
</dbReference>
<dbReference type="Pfam" id="PF02190">
    <property type="entry name" value="LON_substr_bdg"/>
    <property type="match status" value="1"/>
</dbReference>
<dbReference type="InterPro" id="IPR003111">
    <property type="entry name" value="Lon_prtase_N"/>
</dbReference>
<dbReference type="SMART" id="SM00464">
    <property type="entry name" value="LON"/>
    <property type="match status" value="1"/>
</dbReference>
<accession>X1NMZ9</accession>
<evidence type="ECO:0000313" key="2">
    <source>
        <dbReference type="EMBL" id="GAI45407.1"/>
    </source>
</evidence>
<dbReference type="GO" id="GO:0005524">
    <property type="term" value="F:ATP binding"/>
    <property type="evidence" value="ECO:0007669"/>
    <property type="project" value="InterPro"/>
</dbReference>
<feature type="non-terminal residue" evidence="2">
    <location>
        <position position="257"/>
    </location>
</feature>
<dbReference type="PANTHER" id="PTHR10046">
    <property type="entry name" value="ATP DEPENDENT LON PROTEASE FAMILY MEMBER"/>
    <property type="match status" value="1"/>
</dbReference>
<dbReference type="InterPro" id="IPR015947">
    <property type="entry name" value="PUA-like_sf"/>
</dbReference>
<dbReference type="SUPFAM" id="SSF88697">
    <property type="entry name" value="PUA domain-like"/>
    <property type="match status" value="1"/>
</dbReference>
<dbReference type="PROSITE" id="PS51787">
    <property type="entry name" value="LON_N"/>
    <property type="match status" value="1"/>
</dbReference>
<sequence>PEDLFDVGVVARILQVTKMPNGTLKVLVEGLVRARVIAFLTSAKFLTARINIVSPDTGPINRETEAMFRSVRERFTEYVRLNRRIPDEVTVSLASIDERHHQIDTMAAHLLYNLEAKQKLLEAFSLKDQLSLLSDILKEEIEILKIEQTIEGNVRESMSRSQREFYLQQQLKAIKDELGQFEEPTAEVDDLYAKLERGDYPKAVRAKAEEEIKKLAKMHPFSAESGVVRSYLEWLLCLPWNEITQDRVDFKEVKLIL</sequence>
<proteinExistence type="predicted"/>
<feature type="domain" description="Lon N-terminal" evidence="1">
    <location>
        <begin position="1"/>
        <end position="141"/>
    </location>
</feature>
<dbReference type="Gene3D" id="1.20.5.5270">
    <property type="match status" value="1"/>
</dbReference>
<reference evidence="2" key="1">
    <citation type="journal article" date="2014" name="Front. Microbiol.">
        <title>High frequency of phylogenetically diverse reductive dehalogenase-homologous genes in deep subseafloor sedimentary metagenomes.</title>
        <authorList>
            <person name="Kawai M."/>
            <person name="Futagami T."/>
            <person name="Toyoda A."/>
            <person name="Takaki Y."/>
            <person name="Nishi S."/>
            <person name="Hori S."/>
            <person name="Arai W."/>
            <person name="Tsubouchi T."/>
            <person name="Morono Y."/>
            <person name="Uchiyama I."/>
            <person name="Ito T."/>
            <person name="Fujiyama A."/>
            <person name="Inagaki F."/>
            <person name="Takami H."/>
        </authorList>
    </citation>
    <scope>NUCLEOTIDE SEQUENCE</scope>
    <source>
        <strain evidence="2">Expedition CK06-06</strain>
    </source>
</reference>
<dbReference type="InterPro" id="IPR046336">
    <property type="entry name" value="Lon_prtase_N_sf"/>
</dbReference>
<dbReference type="GO" id="GO:0004252">
    <property type="term" value="F:serine-type endopeptidase activity"/>
    <property type="evidence" value="ECO:0007669"/>
    <property type="project" value="InterPro"/>
</dbReference>
<protein>
    <recommendedName>
        <fullName evidence="1">Lon N-terminal domain-containing protein</fullName>
    </recommendedName>
</protein>
<comment type="caution">
    <text evidence="2">The sequence shown here is derived from an EMBL/GenBank/DDBJ whole genome shotgun (WGS) entry which is preliminary data.</text>
</comment>
<dbReference type="Gene3D" id="1.20.58.1480">
    <property type="match status" value="1"/>
</dbReference>
<gene>
    <name evidence="2" type="ORF">S06H3_47064</name>
</gene>
<evidence type="ECO:0000259" key="1">
    <source>
        <dbReference type="PROSITE" id="PS51787"/>
    </source>
</evidence>
<dbReference type="EMBL" id="BARV01029526">
    <property type="protein sequence ID" value="GAI45407.1"/>
    <property type="molecule type" value="Genomic_DNA"/>
</dbReference>
<dbReference type="GO" id="GO:0030163">
    <property type="term" value="P:protein catabolic process"/>
    <property type="evidence" value="ECO:0007669"/>
    <property type="project" value="InterPro"/>
</dbReference>